<dbReference type="OrthoDB" id="1097528at2"/>
<dbReference type="InterPro" id="IPR014284">
    <property type="entry name" value="RNA_pol_sigma-70_dom"/>
</dbReference>
<comment type="similarity">
    <text evidence="1">Belongs to the sigma-70 factor family. ECF subfamily.</text>
</comment>
<keyword evidence="2" id="KW-0805">Transcription regulation</keyword>
<dbReference type="InterPro" id="IPR013249">
    <property type="entry name" value="RNA_pol_sigma70_r4_t2"/>
</dbReference>
<evidence type="ECO:0000256" key="3">
    <source>
        <dbReference type="ARBA" id="ARBA00023082"/>
    </source>
</evidence>
<evidence type="ECO:0000256" key="1">
    <source>
        <dbReference type="ARBA" id="ARBA00010641"/>
    </source>
</evidence>
<dbReference type="InterPro" id="IPR014327">
    <property type="entry name" value="RNA_pol_sigma70_bacteroid"/>
</dbReference>
<dbReference type="SUPFAM" id="SSF88659">
    <property type="entry name" value="Sigma3 and sigma4 domains of RNA polymerase sigma factors"/>
    <property type="match status" value="1"/>
</dbReference>
<dbReference type="PANTHER" id="PTHR43133">
    <property type="entry name" value="RNA POLYMERASE ECF-TYPE SIGMA FACTO"/>
    <property type="match status" value="1"/>
</dbReference>
<name>A0A5B8VQ00_9BACT</name>
<evidence type="ECO:0000313" key="7">
    <source>
        <dbReference type="EMBL" id="QEC72972.1"/>
    </source>
</evidence>
<protein>
    <submittedName>
        <fullName evidence="7">RNA polymerase sigma-70 factor</fullName>
    </submittedName>
</protein>
<dbReference type="Gene3D" id="1.10.1740.10">
    <property type="match status" value="1"/>
</dbReference>
<dbReference type="InterPro" id="IPR013325">
    <property type="entry name" value="RNA_pol_sigma_r2"/>
</dbReference>
<accession>A0A5B8VQ00</accession>
<keyword evidence="3" id="KW-0731">Sigma factor</keyword>
<evidence type="ECO:0000313" key="8">
    <source>
        <dbReference type="Proteomes" id="UP000321291"/>
    </source>
</evidence>
<dbReference type="Pfam" id="PF08281">
    <property type="entry name" value="Sigma70_r4_2"/>
    <property type="match status" value="1"/>
</dbReference>
<dbReference type="InterPro" id="IPR013324">
    <property type="entry name" value="RNA_pol_sigma_r3/r4-like"/>
</dbReference>
<evidence type="ECO:0000256" key="4">
    <source>
        <dbReference type="ARBA" id="ARBA00023163"/>
    </source>
</evidence>
<dbReference type="InterPro" id="IPR036388">
    <property type="entry name" value="WH-like_DNA-bd_sf"/>
</dbReference>
<organism evidence="7 8">
    <name type="scientific">Arachidicoccus ginsenosidivorans</name>
    <dbReference type="NCBI Taxonomy" id="496057"/>
    <lineage>
        <taxon>Bacteria</taxon>
        <taxon>Pseudomonadati</taxon>
        <taxon>Bacteroidota</taxon>
        <taxon>Chitinophagia</taxon>
        <taxon>Chitinophagales</taxon>
        <taxon>Chitinophagaceae</taxon>
        <taxon>Arachidicoccus</taxon>
    </lineage>
</organism>
<dbReference type="InterPro" id="IPR007627">
    <property type="entry name" value="RNA_pol_sigma70_r2"/>
</dbReference>
<dbReference type="Proteomes" id="UP000321291">
    <property type="component" value="Chromosome"/>
</dbReference>
<dbReference type="EMBL" id="CP042434">
    <property type="protein sequence ID" value="QEC72972.1"/>
    <property type="molecule type" value="Genomic_DNA"/>
</dbReference>
<gene>
    <name evidence="7" type="ORF">FSB73_16095</name>
</gene>
<evidence type="ECO:0000259" key="5">
    <source>
        <dbReference type="Pfam" id="PF04542"/>
    </source>
</evidence>
<sequence length="190" mass="22197">MRTYTHYTNQELLTGLQQGDRMAFTEIYNRYWKKIYIIAYNRMCDGAQSEDIAQEVFASLWANRGYVQIETLENYLATAAKYLVLTAIRKKTLSRNYGQRLKNSTVSQLTPESTFQNKQILQLLELEIEKLPEKCKLIFKYSRNEGMATKQIAAKLHITPKTVDNQIHKALKILKLASRSFMQFILLLFI</sequence>
<proteinExistence type="inferred from homology"/>
<dbReference type="SUPFAM" id="SSF88946">
    <property type="entry name" value="Sigma2 domain of RNA polymerase sigma factors"/>
    <property type="match status" value="1"/>
</dbReference>
<feature type="domain" description="RNA polymerase sigma-70 region 2" evidence="5">
    <location>
        <begin position="28"/>
        <end position="92"/>
    </location>
</feature>
<dbReference type="Pfam" id="PF04542">
    <property type="entry name" value="Sigma70_r2"/>
    <property type="match status" value="1"/>
</dbReference>
<evidence type="ECO:0000259" key="6">
    <source>
        <dbReference type="Pfam" id="PF08281"/>
    </source>
</evidence>
<dbReference type="NCBIfam" id="TIGR02937">
    <property type="entry name" value="sigma70-ECF"/>
    <property type="match status" value="1"/>
</dbReference>
<dbReference type="AlphaFoldDB" id="A0A5B8VQ00"/>
<dbReference type="PANTHER" id="PTHR43133:SF46">
    <property type="entry name" value="RNA POLYMERASE SIGMA-70 FACTOR ECF SUBFAMILY"/>
    <property type="match status" value="1"/>
</dbReference>
<keyword evidence="4" id="KW-0804">Transcription</keyword>
<keyword evidence="8" id="KW-1185">Reference proteome</keyword>
<dbReference type="InterPro" id="IPR039425">
    <property type="entry name" value="RNA_pol_sigma-70-like"/>
</dbReference>
<dbReference type="KEGG" id="agi:FSB73_16095"/>
<dbReference type="Gene3D" id="1.10.10.10">
    <property type="entry name" value="Winged helix-like DNA-binding domain superfamily/Winged helix DNA-binding domain"/>
    <property type="match status" value="1"/>
</dbReference>
<feature type="domain" description="RNA polymerase sigma factor 70 region 4 type 2" evidence="6">
    <location>
        <begin position="122"/>
        <end position="173"/>
    </location>
</feature>
<dbReference type="GO" id="GO:0006352">
    <property type="term" value="P:DNA-templated transcription initiation"/>
    <property type="evidence" value="ECO:0007669"/>
    <property type="project" value="InterPro"/>
</dbReference>
<dbReference type="RefSeq" id="WP_146784437.1">
    <property type="nucleotide sequence ID" value="NZ_CP042434.1"/>
</dbReference>
<evidence type="ECO:0000256" key="2">
    <source>
        <dbReference type="ARBA" id="ARBA00023015"/>
    </source>
</evidence>
<dbReference type="NCBIfam" id="TIGR02985">
    <property type="entry name" value="Sig70_bacteroi1"/>
    <property type="match status" value="1"/>
</dbReference>
<reference evidence="7 8" key="1">
    <citation type="journal article" date="2017" name="Int. J. Syst. Evol. Microbiol.">
        <title>Arachidicoccus ginsenosidivorans sp. nov., with ginsenoside-converting activity isolated from ginseng cultivating soil.</title>
        <authorList>
            <person name="Siddiqi M.Z."/>
            <person name="Aslam Z."/>
            <person name="Im W.T."/>
        </authorList>
    </citation>
    <scope>NUCLEOTIDE SEQUENCE [LARGE SCALE GENOMIC DNA]</scope>
    <source>
        <strain evidence="7 8">Gsoil 809</strain>
    </source>
</reference>
<dbReference type="GO" id="GO:0003677">
    <property type="term" value="F:DNA binding"/>
    <property type="evidence" value="ECO:0007669"/>
    <property type="project" value="InterPro"/>
</dbReference>
<dbReference type="GO" id="GO:0016987">
    <property type="term" value="F:sigma factor activity"/>
    <property type="evidence" value="ECO:0007669"/>
    <property type="project" value="UniProtKB-KW"/>
</dbReference>